<feature type="compositionally biased region" description="Basic and acidic residues" evidence="1">
    <location>
        <begin position="82"/>
        <end position="95"/>
    </location>
</feature>
<protein>
    <submittedName>
        <fullName evidence="2">Uncharacterized protein</fullName>
    </submittedName>
</protein>
<feature type="compositionally biased region" description="Basic residues" evidence="1">
    <location>
        <begin position="96"/>
        <end position="107"/>
    </location>
</feature>
<feature type="compositionally biased region" description="Polar residues" evidence="1">
    <location>
        <begin position="1"/>
        <end position="20"/>
    </location>
</feature>
<evidence type="ECO:0000256" key="1">
    <source>
        <dbReference type="SAM" id="MobiDB-lite"/>
    </source>
</evidence>
<organism evidence="2 3">
    <name type="scientific">Cohnella rhizosphaerae</name>
    <dbReference type="NCBI Taxonomy" id="1457232"/>
    <lineage>
        <taxon>Bacteria</taxon>
        <taxon>Bacillati</taxon>
        <taxon>Bacillota</taxon>
        <taxon>Bacilli</taxon>
        <taxon>Bacillales</taxon>
        <taxon>Paenibacillaceae</taxon>
        <taxon>Cohnella</taxon>
    </lineage>
</organism>
<evidence type="ECO:0000313" key="2">
    <source>
        <dbReference type="EMBL" id="MDG0808614.1"/>
    </source>
</evidence>
<comment type="caution">
    <text evidence="2">The sequence shown here is derived from an EMBL/GenBank/DDBJ whole genome shotgun (WGS) entry which is preliminary data.</text>
</comment>
<feature type="region of interest" description="Disordered" evidence="1">
    <location>
        <begin position="1"/>
        <end position="38"/>
    </location>
</feature>
<accession>A0A9X4KTM6</accession>
<dbReference type="AlphaFoldDB" id="A0A9X4KTM6"/>
<name>A0A9X4KTM6_9BACL</name>
<proteinExistence type="predicted"/>
<sequence length="208" mass="24084">MSEKNTINTAKEANSSSRTFPNERKRRPPLRQQPHERFQDPVLVLFVHINQAGRKRRGNAENNHVTVDRRMIQLPLRPQHLAQRDKQSDPEDRAGIRKQRITPKRHAGNAAKIPGNVPDAGNEISDDKQLVPVLFKPKGKLVHARFRQMNAMPVPGDKRPAQPVSDPIRERHARQYARARRQDAERPTQLLFIYEKPDIAHHHLARKR</sequence>
<feature type="region of interest" description="Disordered" evidence="1">
    <location>
        <begin position="71"/>
        <end position="124"/>
    </location>
</feature>
<reference evidence="2" key="1">
    <citation type="submission" date="2022-10" db="EMBL/GenBank/DDBJ databases">
        <title>Comparative genomic analysis of Cohnella hashimotonis sp. nov., isolated from the International Space Station.</title>
        <authorList>
            <person name="Simpson A."/>
            <person name="Venkateswaran K."/>
        </authorList>
    </citation>
    <scope>NUCLEOTIDE SEQUENCE</scope>
    <source>
        <strain evidence="2">DSM 28161</strain>
    </source>
</reference>
<keyword evidence="3" id="KW-1185">Reference proteome</keyword>
<gene>
    <name evidence="2" type="ORF">OMP40_03830</name>
</gene>
<dbReference type="Proteomes" id="UP001153404">
    <property type="component" value="Unassembled WGS sequence"/>
</dbReference>
<dbReference type="EMBL" id="JAPDIA010000002">
    <property type="protein sequence ID" value="MDG0808614.1"/>
    <property type="molecule type" value="Genomic_DNA"/>
</dbReference>
<evidence type="ECO:0000313" key="3">
    <source>
        <dbReference type="Proteomes" id="UP001153404"/>
    </source>
</evidence>